<accession>A0A813PPQ6</accession>
<feature type="transmembrane region" description="Helical" evidence="1">
    <location>
        <begin position="20"/>
        <end position="47"/>
    </location>
</feature>
<comment type="caution">
    <text evidence="2">The sequence shown here is derived from an EMBL/GenBank/DDBJ whole genome shotgun (WGS) entry which is preliminary data.</text>
</comment>
<dbReference type="EMBL" id="CAJNOM010000005">
    <property type="protein sequence ID" value="CAF0755942.1"/>
    <property type="molecule type" value="Genomic_DNA"/>
</dbReference>
<evidence type="ECO:0000313" key="4">
    <source>
        <dbReference type="EMBL" id="CAF1071688.1"/>
    </source>
</evidence>
<keyword evidence="1" id="KW-0472">Membrane</keyword>
<dbReference type="Proteomes" id="UP000663832">
    <property type="component" value="Unassembled WGS sequence"/>
</dbReference>
<evidence type="ECO:0000313" key="3">
    <source>
        <dbReference type="EMBL" id="CAF0780069.1"/>
    </source>
</evidence>
<evidence type="ECO:0000313" key="2">
    <source>
        <dbReference type="EMBL" id="CAF0755942.1"/>
    </source>
</evidence>
<keyword evidence="1" id="KW-0812">Transmembrane</keyword>
<dbReference type="PANTHER" id="PTHR33361:SF2">
    <property type="entry name" value="DUF885 DOMAIN-CONTAINING PROTEIN"/>
    <property type="match status" value="1"/>
</dbReference>
<reference evidence="2" key="1">
    <citation type="submission" date="2021-02" db="EMBL/GenBank/DDBJ databases">
        <authorList>
            <person name="Nowell W R."/>
        </authorList>
    </citation>
    <scope>NUCLEOTIDE SEQUENCE</scope>
</reference>
<dbReference type="EMBL" id="CAJNOI010000010">
    <property type="protein sequence ID" value="CAF0780069.1"/>
    <property type="molecule type" value="Genomic_DNA"/>
</dbReference>
<protein>
    <recommendedName>
        <fullName evidence="6">DUF885 domain-containing protein</fullName>
    </recommendedName>
</protein>
<dbReference type="Pfam" id="PF05960">
    <property type="entry name" value="DUF885"/>
    <property type="match status" value="1"/>
</dbReference>
<organism evidence="2 5">
    <name type="scientific">Adineta steineri</name>
    <dbReference type="NCBI Taxonomy" id="433720"/>
    <lineage>
        <taxon>Eukaryota</taxon>
        <taxon>Metazoa</taxon>
        <taxon>Spiralia</taxon>
        <taxon>Gnathifera</taxon>
        <taxon>Rotifera</taxon>
        <taxon>Eurotatoria</taxon>
        <taxon>Bdelloidea</taxon>
        <taxon>Adinetida</taxon>
        <taxon>Adinetidae</taxon>
        <taxon>Adineta</taxon>
    </lineage>
</organism>
<keyword evidence="1" id="KW-1133">Transmembrane helix</keyword>
<name>A0A813PPQ6_9BILA</name>
<dbReference type="AlphaFoldDB" id="A0A813PPQ6"/>
<dbReference type="OrthoDB" id="5959877at2759"/>
<proteinExistence type="predicted"/>
<dbReference type="InterPro" id="IPR010281">
    <property type="entry name" value="DUF885"/>
</dbReference>
<keyword evidence="5" id="KW-1185">Reference proteome</keyword>
<evidence type="ECO:0000313" key="5">
    <source>
        <dbReference type="Proteomes" id="UP000663832"/>
    </source>
</evidence>
<evidence type="ECO:0008006" key="6">
    <source>
        <dbReference type="Google" id="ProtNLM"/>
    </source>
</evidence>
<dbReference type="Proteomes" id="UP000663877">
    <property type="component" value="Unassembled WGS sequence"/>
</dbReference>
<dbReference type="PANTHER" id="PTHR33361">
    <property type="entry name" value="GLR0591 PROTEIN"/>
    <property type="match status" value="1"/>
</dbReference>
<dbReference type="EMBL" id="CAJNOM010000112">
    <property type="protein sequence ID" value="CAF1071688.1"/>
    <property type="molecule type" value="Genomic_DNA"/>
</dbReference>
<gene>
    <name evidence="3" type="ORF">BJG266_LOCUS4067</name>
    <name evidence="2" type="ORF">QVE165_LOCUS1776</name>
    <name evidence="4" type="ORF">QVE165_LOCUS18727</name>
</gene>
<evidence type="ECO:0000256" key="1">
    <source>
        <dbReference type="SAM" id="Phobius"/>
    </source>
</evidence>
<sequence length="636" mass="75608">MSLIPNSWRWQQLKLAITCFLCLIPIIFFFLFNFYLSLIFIILWSIFIIKNAYFLPSNLSILYARFFFEYLFETPQLLSQLRPLGLDLFNTQLNNYSVAYKEYENKYMKTQLHYLQSFKNKKMSVNERESYEVMEYFMNINAKRENSNEFSYHGYLINQKMGAQLEIISTITKFHRILKLNDAEAYLIRVQRISNAFDQFIEQQIERRRRNIQTPRFILQKAITGLEAFREQLKNEPDQSPLVIAFINKLNDKICSKEKQNDLINRLLQILKINVSPAYDRLLNILYEDLSNAKTEHGVWKLPNGDKYYQLCLEYHTTTTMSAENIHELGKKHVERIQNEMRNILKEKQIETWHDFRTSIISFEHNIDQKYENIEENRTKIMDDYTKIIENIDNEMHKYFSSACRPAKKCVVERVPQIKEASSPLAYYYPESLDGKTPGTFYVNLRNIDEIIKFKMNTIAYHEAVPGHHFQMSIAQSLKHLPVFRREIPFTAYAEGWALYTEQLAAEEGFHQSWYSYLGYLDYQLLRSCRLVVDTGIHWKRWSREQTIDYMTENTCMNKEDIITEVERYFINPGQACSYMIGCQTILSLREKAQLALGDKFDLKKFHDAVLLHGSLPLNVLENIIDEYIKEQRKDM</sequence>